<evidence type="ECO:0000313" key="8">
    <source>
        <dbReference type="Proteomes" id="UP000196594"/>
    </source>
</evidence>
<feature type="transmembrane region" description="Helical" evidence="5">
    <location>
        <begin position="149"/>
        <end position="173"/>
    </location>
</feature>
<feature type="transmembrane region" description="Helical" evidence="5">
    <location>
        <begin position="68"/>
        <end position="95"/>
    </location>
</feature>
<protein>
    <submittedName>
        <fullName evidence="7">YIP1 family protein</fullName>
    </submittedName>
</protein>
<feature type="transmembrane region" description="Helical" evidence="5">
    <location>
        <begin position="107"/>
        <end position="129"/>
    </location>
</feature>
<evidence type="ECO:0000313" key="7">
    <source>
        <dbReference type="EMBL" id="OUZ37544.1"/>
    </source>
</evidence>
<proteinExistence type="predicted"/>
<dbReference type="EMBL" id="NHNT01000015">
    <property type="protein sequence ID" value="OUZ37544.1"/>
    <property type="molecule type" value="Genomic_DNA"/>
</dbReference>
<evidence type="ECO:0000256" key="4">
    <source>
        <dbReference type="ARBA" id="ARBA00023136"/>
    </source>
</evidence>
<dbReference type="Pfam" id="PF04893">
    <property type="entry name" value="Yip1"/>
    <property type="match status" value="1"/>
</dbReference>
<comment type="subcellular location">
    <subcellularLocation>
        <location evidence="1">Membrane</location>
        <topology evidence="1">Multi-pass membrane protein</topology>
    </subcellularLocation>
</comment>
<keyword evidence="4 5" id="KW-0472">Membrane</keyword>
<evidence type="ECO:0000256" key="3">
    <source>
        <dbReference type="ARBA" id="ARBA00022989"/>
    </source>
</evidence>
<evidence type="ECO:0000256" key="5">
    <source>
        <dbReference type="SAM" id="Phobius"/>
    </source>
</evidence>
<reference evidence="7 8" key="1">
    <citation type="journal article" date="2017" name="Int. J. Syst. Evol. Microbiol.">
        <title>Solibacillus kalamii sp. nov., isolated from a high-efficiency particulate arrestance filter system used in the International Space Station.</title>
        <authorList>
            <person name="Checinska Sielaff A."/>
            <person name="Kumar R.M."/>
            <person name="Pal D."/>
            <person name="Mayilraj S."/>
            <person name="Venkateswaran K."/>
        </authorList>
    </citation>
    <scope>NUCLEOTIDE SEQUENCE [LARGE SCALE GENOMIC DNA]</scope>
    <source>
        <strain evidence="7 8">ISSFR-015</strain>
    </source>
</reference>
<comment type="caution">
    <text evidence="7">The sequence shown here is derived from an EMBL/GenBank/DDBJ whole genome shotgun (WGS) entry which is preliminary data.</text>
</comment>
<dbReference type="Proteomes" id="UP000196594">
    <property type="component" value="Unassembled WGS sequence"/>
</dbReference>
<sequence length="203" mass="22741">MSEQLTGTVDDRHAILSIAVKPRDTIRYVLTTKKLSYFIFVGIIGVFASNLVSFIGSEFTGQYTLGDIVYSTFLLSLVLYFLSTVLSAGVLTLSAKAFGGTGKFKEMFRMISVTMIPYIWILPVLLFWMQFAPQSFFSISYMETSLGDLILQFVCGTLIIISSIWTYVITVIGISEVHRISKWKAFFASFIVIAVLGATYFLF</sequence>
<dbReference type="RefSeq" id="WP_008407803.1">
    <property type="nucleotide sequence ID" value="NZ_JAFBEY010000012.1"/>
</dbReference>
<gene>
    <name evidence="7" type="ORF">CBM15_17215</name>
</gene>
<keyword evidence="8" id="KW-1185">Reference proteome</keyword>
<accession>A0ABX3ZCV1</accession>
<evidence type="ECO:0000256" key="2">
    <source>
        <dbReference type="ARBA" id="ARBA00022692"/>
    </source>
</evidence>
<evidence type="ECO:0000259" key="6">
    <source>
        <dbReference type="Pfam" id="PF04893"/>
    </source>
</evidence>
<feature type="transmembrane region" description="Helical" evidence="5">
    <location>
        <begin position="185"/>
        <end position="202"/>
    </location>
</feature>
<feature type="transmembrane region" description="Helical" evidence="5">
    <location>
        <begin position="35"/>
        <end position="56"/>
    </location>
</feature>
<organism evidence="7 8">
    <name type="scientific">Solibacillus kalamii</name>
    <dbReference type="NCBI Taxonomy" id="1748298"/>
    <lineage>
        <taxon>Bacteria</taxon>
        <taxon>Bacillati</taxon>
        <taxon>Bacillota</taxon>
        <taxon>Bacilli</taxon>
        <taxon>Bacillales</taxon>
        <taxon>Caryophanaceae</taxon>
        <taxon>Solibacillus</taxon>
    </lineage>
</organism>
<name>A0ABX3ZCV1_9BACL</name>
<evidence type="ECO:0000256" key="1">
    <source>
        <dbReference type="ARBA" id="ARBA00004141"/>
    </source>
</evidence>
<keyword evidence="2 5" id="KW-0812">Transmembrane</keyword>
<feature type="domain" description="Yip1" evidence="6">
    <location>
        <begin position="20"/>
        <end position="198"/>
    </location>
</feature>
<dbReference type="InterPro" id="IPR006977">
    <property type="entry name" value="Yip1_dom"/>
</dbReference>
<keyword evidence="3 5" id="KW-1133">Transmembrane helix</keyword>